<keyword evidence="2" id="KW-1185">Reference proteome</keyword>
<sequence length="186" mass="21002">MPLESDAVVRDSVNTLRLGVGPYTVFFVFSQRGICTKELRSGGVKCSFRQPPLRPLNFFRAPRSLQLPEMANTTNSRGQLTRLAAFALRSVGFPFVPRHRWLAPKAWAAGMFEVGMLREGSTPYRRRKSLSSSVANLEAEHAEQQRPSRIRMCRSASVVQEKNLSSKQLGYAGVMCLHRWHTSYKS</sequence>
<dbReference type="EMBL" id="MU001631">
    <property type="protein sequence ID" value="KAF2487576.1"/>
    <property type="molecule type" value="Genomic_DNA"/>
</dbReference>
<organism evidence="1 2">
    <name type="scientific">Neohortaea acidophila</name>
    <dbReference type="NCBI Taxonomy" id="245834"/>
    <lineage>
        <taxon>Eukaryota</taxon>
        <taxon>Fungi</taxon>
        <taxon>Dikarya</taxon>
        <taxon>Ascomycota</taxon>
        <taxon>Pezizomycotina</taxon>
        <taxon>Dothideomycetes</taxon>
        <taxon>Dothideomycetidae</taxon>
        <taxon>Mycosphaerellales</taxon>
        <taxon>Teratosphaeriaceae</taxon>
        <taxon>Neohortaea</taxon>
    </lineage>
</organism>
<reference evidence="1" key="1">
    <citation type="journal article" date="2020" name="Stud. Mycol.">
        <title>101 Dothideomycetes genomes: a test case for predicting lifestyles and emergence of pathogens.</title>
        <authorList>
            <person name="Haridas S."/>
            <person name="Albert R."/>
            <person name="Binder M."/>
            <person name="Bloem J."/>
            <person name="Labutti K."/>
            <person name="Salamov A."/>
            <person name="Andreopoulos B."/>
            <person name="Baker S."/>
            <person name="Barry K."/>
            <person name="Bills G."/>
            <person name="Bluhm B."/>
            <person name="Cannon C."/>
            <person name="Castanera R."/>
            <person name="Culley D."/>
            <person name="Daum C."/>
            <person name="Ezra D."/>
            <person name="Gonzalez J."/>
            <person name="Henrissat B."/>
            <person name="Kuo A."/>
            <person name="Liang C."/>
            <person name="Lipzen A."/>
            <person name="Lutzoni F."/>
            <person name="Magnuson J."/>
            <person name="Mondo S."/>
            <person name="Nolan M."/>
            <person name="Ohm R."/>
            <person name="Pangilinan J."/>
            <person name="Park H.-J."/>
            <person name="Ramirez L."/>
            <person name="Alfaro M."/>
            <person name="Sun H."/>
            <person name="Tritt A."/>
            <person name="Yoshinaga Y."/>
            <person name="Zwiers L.-H."/>
            <person name="Turgeon B."/>
            <person name="Goodwin S."/>
            <person name="Spatafora J."/>
            <person name="Crous P."/>
            <person name="Grigoriev I."/>
        </authorList>
    </citation>
    <scope>NUCLEOTIDE SEQUENCE</scope>
    <source>
        <strain evidence="1">CBS 113389</strain>
    </source>
</reference>
<dbReference type="GeneID" id="54470509"/>
<protein>
    <submittedName>
        <fullName evidence="1">Uncharacterized protein</fullName>
    </submittedName>
</protein>
<gene>
    <name evidence="1" type="ORF">BDY17DRAFT_14069</name>
</gene>
<dbReference type="AlphaFoldDB" id="A0A6A6Q6H7"/>
<name>A0A6A6Q6H7_9PEZI</name>
<evidence type="ECO:0000313" key="1">
    <source>
        <dbReference type="EMBL" id="KAF2487576.1"/>
    </source>
</evidence>
<proteinExistence type="predicted"/>
<accession>A0A6A6Q6H7</accession>
<dbReference type="Proteomes" id="UP000799767">
    <property type="component" value="Unassembled WGS sequence"/>
</dbReference>
<evidence type="ECO:0000313" key="2">
    <source>
        <dbReference type="Proteomes" id="UP000799767"/>
    </source>
</evidence>
<dbReference type="RefSeq" id="XP_033594145.1">
    <property type="nucleotide sequence ID" value="XM_033729507.1"/>
</dbReference>